<proteinExistence type="predicted"/>
<dbReference type="GO" id="GO:0005829">
    <property type="term" value="C:cytosol"/>
    <property type="evidence" value="ECO:0007669"/>
    <property type="project" value="TreeGrafter"/>
</dbReference>
<reference evidence="5" key="4">
    <citation type="journal article" date="2020" name="Sci. Rep.">
        <title>beta-carboline chemical signals induce reveromycin production through a LuxR family regulator in Streptomyces sp. SN-593.</title>
        <authorList>
            <person name="Panthee S."/>
            <person name="Kito N."/>
            <person name="Hayashi T."/>
            <person name="Shimizu T."/>
            <person name="Ishikawa J."/>
            <person name="Hamamoto H."/>
            <person name="Osada H."/>
            <person name="Takahashi S."/>
        </authorList>
    </citation>
    <scope>NUCLEOTIDE SEQUENCE [LARGE SCALE GENOMIC DNA]</scope>
    <source>
        <strain evidence="5">SN-593</strain>
    </source>
</reference>
<dbReference type="GO" id="GO:0016705">
    <property type="term" value="F:oxidoreductase activity, acting on paired donors, with incorporation or reduction of molecular oxygen"/>
    <property type="evidence" value="ECO:0007669"/>
    <property type="project" value="InterPro"/>
</dbReference>
<organism evidence="5 6">
    <name type="scientific">Actinacidiphila reveromycinica</name>
    <dbReference type="NCBI Taxonomy" id="659352"/>
    <lineage>
        <taxon>Bacteria</taxon>
        <taxon>Bacillati</taxon>
        <taxon>Actinomycetota</taxon>
        <taxon>Actinomycetes</taxon>
        <taxon>Kitasatosporales</taxon>
        <taxon>Streptomycetaceae</taxon>
        <taxon>Actinacidiphila</taxon>
    </lineage>
</organism>
<accession>A0A7U3V0I6</accession>
<dbReference type="InterPro" id="IPR050766">
    <property type="entry name" value="Bact_Lucif_Oxidored"/>
</dbReference>
<keyword evidence="1" id="KW-0560">Oxidoreductase</keyword>
<dbReference type="SUPFAM" id="SSF51679">
    <property type="entry name" value="Bacterial luciferase-like"/>
    <property type="match status" value="1"/>
</dbReference>
<dbReference type="AlphaFoldDB" id="A0A7U3V0I6"/>
<dbReference type="EMBL" id="AP018365">
    <property type="protein sequence ID" value="BBB01989.1"/>
    <property type="molecule type" value="Genomic_DNA"/>
</dbReference>
<dbReference type="InterPro" id="IPR036661">
    <property type="entry name" value="Luciferase-like_sf"/>
</dbReference>
<feature type="domain" description="Luciferase-like" evidence="4">
    <location>
        <begin position="58"/>
        <end position="371"/>
    </location>
</feature>
<name>A0A7U3V0I6_9ACTN</name>
<reference evidence="5" key="3">
    <citation type="journal article" date="2011" name="Nat. Chem. Biol.">
        <title>Reveromycin A biosynthesis uses RevG and RevJ for stereospecific spiroacetal formation.</title>
        <authorList>
            <person name="Takahashi S."/>
            <person name="Toyoda A."/>
            <person name="Sekiyama Y."/>
            <person name="Takagi H."/>
            <person name="Nogawa T."/>
            <person name="Uramoto M."/>
            <person name="Suzuki R."/>
            <person name="Koshino H."/>
            <person name="Kumano T."/>
            <person name="Panthee S."/>
            <person name="Dairi T."/>
            <person name="Ishikawa J."/>
            <person name="Ikeda H."/>
            <person name="Sakaki Y."/>
            <person name="Osada H."/>
        </authorList>
    </citation>
    <scope>NUCLEOTIDE SEQUENCE [LARGE SCALE GENOMIC DNA]</scope>
    <source>
        <strain evidence="5">SN-593</strain>
    </source>
</reference>
<evidence type="ECO:0000256" key="3">
    <source>
        <dbReference type="SAM" id="MobiDB-lite"/>
    </source>
</evidence>
<feature type="region of interest" description="Disordered" evidence="3">
    <location>
        <begin position="29"/>
        <end position="48"/>
    </location>
</feature>
<reference evidence="5" key="2">
    <citation type="journal article" date="2011" name="J. Antibiot.">
        <title>Furaquinocins I and J: novel polyketide isoprenoid hybrid compounds from Streptomyces reveromyceticus SN-593.</title>
        <authorList>
            <person name="Panthee S."/>
            <person name="Takahashi S."/>
            <person name="Takagi H."/>
            <person name="Nogawa T."/>
            <person name="Oowada E."/>
            <person name="Uramoto M."/>
            <person name="Osada H."/>
        </authorList>
    </citation>
    <scope>NUCLEOTIDE SEQUENCE [LARGE SCALE GENOMIC DNA]</scope>
    <source>
        <strain evidence="5">SN-593</strain>
    </source>
</reference>
<dbReference type="PANTHER" id="PTHR30137">
    <property type="entry name" value="LUCIFERASE-LIKE MONOOXYGENASE"/>
    <property type="match status" value="1"/>
</dbReference>
<evidence type="ECO:0000313" key="6">
    <source>
        <dbReference type="Proteomes" id="UP000595703"/>
    </source>
</evidence>
<dbReference type="InterPro" id="IPR024011">
    <property type="entry name" value="Biosynth_lucif-like_mOase_dom"/>
</dbReference>
<keyword evidence="2" id="KW-0503">Monooxygenase</keyword>
<evidence type="ECO:0000313" key="5">
    <source>
        <dbReference type="EMBL" id="BBB01989.1"/>
    </source>
</evidence>
<sequence length="415" mass="44931">MEAFPPVVEIDARIRALSPQQRRLLQERLAARSQPPEPPGQVPAPPRLRHGGQPLKWSLFFFSAGGDHTTAEHYAFLLDCARFADRNGFEAIWLPERHFDSFGGPYPAPAILAGAVSAVTEHVGIRAGSVVLPLHDPIRVAEEWAVVDNLSGGRTGVSFASGWHPNDFALSPDAYADRRDRTVRGIRQLRELWRGNTIERRDGAGTLIGIGTLPRPVQPEIPLWITASSSPETWRTGAREGLHVLTALLEQSTAELAEKAALYRDELRAAGRDPDEHAVTAMLHTFVGPDQEAVRRTVHAPLVGYLRSHMELFAKLASSKDVAIDPAKVSAADRAALAELAFERYFTTNGLFGTPESALPRVRELAASGVTEIACLVDFGVPPQEVLANLVHLQELRQAAEAAGVLALGGAGAQA</sequence>
<evidence type="ECO:0000256" key="2">
    <source>
        <dbReference type="ARBA" id="ARBA00023033"/>
    </source>
</evidence>
<dbReference type="Gene3D" id="3.20.20.30">
    <property type="entry name" value="Luciferase-like domain"/>
    <property type="match status" value="1"/>
</dbReference>
<dbReference type="KEGG" id="arev:RVR_9649"/>
<protein>
    <submittedName>
        <fullName evidence="5">Putative non-ribosomal peptide synthetase</fullName>
    </submittedName>
</protein>
<reference evidence="5" key="1">
    <citation type="journal article" date="2010" name="J. Bacteriol.">
        <title>Biochemical characterization of a novel indole prenyltransferase from Streptomyces sp. SN-593.</title>
        <authorList>
            <person name="Takahashi S."/>
            <person name="Takagi H."/>
            <person name="Toyoda A."/>
            <person name="Uramoto M."/>
            <person name="Nogawa T."/>
            <person name="Ueki M."/>
            <person name="Sakaki Y."/>
            <person name="Osada H."/>
        </authorList>
    </citation>
    <scope>NUCLEOTIDE SEQUENCE [LARGE SCALE GENOMIC DNA]</scope>
    <source>
        <strain evidence="5">SN-593</strain>
    </source>
</reference>
<dbReference type="GO" id="GO:0004497">
    <property type="term" value="F:monooxygenase activity"/>
    <property type="evidence" value="ECO:0007669"/>
    <property type="project" value="UniProtKB-KW"/>
</dbReference>
<dbReference type="NCBIfam" id="TIGR04020">
    <property type="entry name" value="seco_metab_LLM"/>
    <property type="match status" value="1"/>
</dbReference>
<dbReference type="InterPro" id="IPR011251">
    <property type="entry name" value="Luciferase-like_dom"/>
</dbReference>
<dbReference type="Pfam" id="PF00296">
    <property type="entry name" value="Bac_luciferase"/>
    <property type="match status" value="1"/>
</dbReference>
<dbReference type="Proteomes" id="UP000595703">
    <property type="component" value="Chromosome"/>
</dbReference>
<feature type="compositionally biased region" description="Pro residues" evidence="3">
    <location>
        <begin position="35"/>
        <end position="46"/>
    </location>
</feature>
<evidence type="ECO:0000259" key="4">
    <source>
        <dbReference type="Pfam" id="PF00296"/>
    </source>
</evidence>
<keyword evidence="6" id="KW-1185">Reference proteome</keyword>
<dbReference type="PANTHER" id="PTHR30137:SF8">
    <property type="entry name" value="BLR5498 PROTEIN"/>
    <property type="match status" value="1"/>
</dbReference>
<gene>
    <name evidence="5" type="ORF">RVR_9649</name>
</gene>
<evidence type="ECO:0000256" key="1">
    <source>
        <dbReference type="ARBA" id="ARBA00023002"/>
    </source>
</evidence>